<evidence type="ECO:0000313" key="1">
    <source>
        <dbReference type="EMBL" id="TRY56769.1"/>
    </source>
</evidence>
<dbReference type="Proteomes" id="UP000316079">
    <property type="component" value="Unassembled WGS sequence"/>
</dbReference>
<dbReference type="AlphaFoldDB" id="A0A553MUB8"/>
<reference evidence="1 2" key="1">
    <citation type="journal article" date="2019" name="Sci. Data">
        <title>Hybrid genome assembly and annotation of Danionella translucida.</title>
        <authorList>
            <person name="Kadobianskyi M."/>
            <person name="Schulze L."/>
            <person name="Schuelke M."/>
            <person name="Judkewitz B."/>
        </authorList>
    </citation>
    <scope>NUCLEOTIDE SEQUENCE [LARGE SCALE GENOMIC DNA]</scope>
    <source>
        <strain evidence="1 2">Bolton</strain>
    </source>
</reference>
<comment type="caution">
    <text evidence="1">The sequence shown here is derived from an EMBL/GenBank/DDBJ whole genome shotgun (WGS) entry which is preliminary data.</text>
</comment>
<keyword evidence="2" id="KW-1185">Reference proteome</keyword>
<evidence type="ECO:0000313" key="2">
    <source>
        <dbReference type="Proteomes" id="UP000316079"/>
    </source>
</evidence>
<sequence length="70" mass="7466">MLEGQQSPQSHPAPQSHLWQFVEGEVLEGTKPTFLKKSIYHRAQGEGMVGGLTPEATEVGAKGPVAMAAH</sequence>
<gene>
    <name evidence="1" type="ORF">DNTS_030609</name>
</gene>
<accession>A0A553MUB8</accession>
<organism evidence="1 2">
    <name type="scientific">Danionella cerebrum</name>
    <dbReference type="NCBI Taxonomy" id="2873325"/>
    <lineage>
        <taxon>Eukaryota</taxon>
        <taxon>Metazoa</taxon>
        <taxon>Chordata</taxon>
        <taxon>Craniata</taxon>
        <taxon>Vertebrata</taxon>
        <taxon>Euteleostomi</taxon>
        <taxon>Actinopterygii</taxon>
        <taxon>Neopterygii</taxon>
        <taxon>Teleostei</taxon>
        <taxon>Ostariophysi</taxon>
        <taxon>Cypriniformes</taxon>
        <taxon>Danionidae</taxon>
        <taxon>Danioninae</taxon>
        <taxon>Danionella</taxon>
    </lineage>
</organism>
<dbReference type="EMBL" id="SRMA01027262">
    <property type="protein sequence ID" value="TRY56769.1"/>
    <property type="molecule type" value="Genomic_DNA"/>
</dbReference>
<protein>
    <submittedName>
        <fullName evidence="1">Uncharacterized protein</fullName>
    </submittedName>
</protein>
<name>A0A553MUB8_9TELE</name>
<proteinExistence type="predicted"/>